<comment type="caution">
    <text evidence="1">The sequence shown here is derived from an EMBL/GenBank/DDBJ whole genome shotgun (WGS) entry which is preliminary data.</text>
</comment>
<organism evidence="1 2">
    <name type="scientific">Lipingzhangella halophila</name>
    <dbReference type="NCBI Taxonomy" id="1783352"/>
    <lineage>
        <taxon>Bacteria</taxon>
        <taxon>Bacillati</taxon>
        <taxon>Actinomycetota</taxon>
        <taxon>Actinomycetes</taxon>
        <taxon>Streptosporangiales</taxon>
        <taxon>Nocardiopsidaceae</taxon>
        <taxon>Lipingzhangella</taxon>
    </lineage>
</organism>
<evidence type="ECO:0000313" key="1">
    <source>
        <dbReference type="EMBL" id="MBB4929437.1"/>
    </source>
</evidence>
<reference evidence="1 2" key="1">
    <citation type="submission" date="2020-08" db="EMBL/GenBank/DDBJ databases">
        <title>Sequencing the genomes of 1000 actinobacteria strains.</title>
        <authorList>
            <person name="Klenk H.-P."/>
        </authorList>
    </citation>
    <scope>NUCLEOTIDE SEQUENCE [LARGE SCALE GENOMIC DNA]</scope>
    <source>
        <strain evidence="1 2">DSM 102030</strain>
    </source>
</reference>
<keyword evidence="2" id="KW-1185">Reference proteome</keyword>
<sequence length="160" mass="18061">MSKTTTIAFGDRWFWSYDLARSVLLVEVIKVARSTAGPGDDRWADEVLDDLRLYAEISDFDFVIDPVWGQRRLDAFVEWLEEANTSLGTREAVGPEETADWPLEQFEWRGTTPISTEAVISLGTAVIQLIRGALPTEPLDKIWCYGFTPEPILISTTFDS</sequence>
<dbReference type="RefSeq" id="WP_184573922.1">
    <property type="nucleotide sequence ID" value="NZ_JACHJT010000001.1"/>
</dbReference>
<dbReference type="EMBL" id="JACHJT010000001">
    <property type="protein sequence ID" value="MBB4929437.1"/>
    <property type="molecule type" value="Genomic_DNA"/>
</dbReference>
<dbReference type="Proteomes" id="UP000523007">
    <property type="component" value="Unassembled WGS sequence"/>
</dbReference>
<gene>
    <name evidence="1" type="ORF">F4561_000257</name>
</gene>
<proteinExistence type="predicted"/>
<name>A0A7W7RCG0_9ACTN</name>
<dbReference type="AlphaFoldDB" id="A0A7W7RCG0"/>
<protein>
    <submittedName>
        <fullName evidence="1">Uncharacterized protein</fullName>
    </submittedName>
</protein>
<accession>A0A7W7RCG0</accession>
<evidence type="ECO:0000313" key="2">
    <source>
        <dbReference type="Proteomes" id="UP000523007"/>
    </source>
</evidence>